<dbReference type="PANTHER" id="PTHR13878">
    <property type="entry name" value="GULONOLACTONE OXIDASE"/>
    <property type="match status" value="1"/>
</dbReference>
<dbReference type="InterPro" id="IPR050432">
    <property type="entry name" value="FAD-linked_Oxidoreductases_BP"/>
</dbReference>
<dbReference type="InterPro" id="IPR036318">
    <property type="entry name" value="FAD-bd_PCMH-like_sf"/>
</dbReference>
<dbReference type="SUPFAM" id="SSF56176">
    <property type="entry name" value="FAD-binding/transporter-associated domain-like"/>
    <property type="match status" value="1"/>
</dbReference>
<evidence type="ECO:0000256" key="1">
    <source>
        <dbReference type="ARBA" id="ARBA00005466"/>
    </source>
</evidence>
<dbReference type="STRING" id="1675527.AIOL_003590"/>
<keyword evidence="4" id="KW-0560">Oxidoreductase</keyword>
<comment type="caution">
    <text evidence="6">The sequence shown here is derived from an EMBL/GenBank/DDBJ whole genome shotgun (WGS) entry which is preliminary data.</text>
</comment>
<evidence type="ECO:0000256" key="2">
    <source>
        <dbReference type="ARBA" id="ARBA00022630"/>
    </source>
</evidence>
<dbReference type="InterPro" id="IPR016166">
    <property type="entry name" value="FAD-bd_PCMH"/>
</dbReference>
<dbReference type="OrthoDB" id="143770at2"/>
<dbReference type="PANTHER" id="PTHR13878:SF53">
    <property type="entry name" value="CYTOKININ DEHYDROGENASE 6"/>
    <property type="match status" value="1"/>
</dbReference>
<feature type="domain" description="FAD-binding PCMH-type" evidence="5">
    <location>
        <begin position="64"/>
        <end position="229"/>
    </location>
</feature>
<dbReference type="GO" id="GO:0071949">
    <property type="term" value="F:FAD binding"/>
    <property type="evidence" value="ECO:0007669"/>
    <property type="project" value="InterPro"/>
</dbReference>
<dbReference type="Gene3D" id="3.30.465.10">
    <property type="match status" value="1"/>
</dbReference>
<keyword evidence="2" id="KW-0285">Flavoprotein</keyword>
<reference evidence="6 7" key="1">
    <citation type="submission" date="2015-06" db="EMBL/GenBank/DDBJ databases">
        <title>Draft genome sequence of an Alphaproteobacteria species associated to the Mediterranean sponge Oscarella lobularis.</title>
        <authorList>
            <person name="Jourda C."/>
            <person name="Santini S."/>
            <person name="Claverie J.-M."/>
        </authorList>
    </citation>
    <scope>NUCLEOTIDE SEQUENCE [LARGE SCALE GENOMIC DNA]</scope>
    <source>
        <strain evidence="6">IGS</strain>
    </source>
</reference>
<protein>
    <submittedName>
        <fullName evidence="6">FAD binding domain protein</fullName>
    </submittedName>
</protein>
<evidence type="ECO:0000313" key="6">
    <source>
        <dbReference type="EMBL" id="KMW58612.1"/>
    </source>
</evidence>
<keyword evidence="3" id="KW-0274">FAD</keyword>
<evidence type="ECO:0000313" key="7">
    <source>
        <dbReference type="Proteomes" id="UP000037178"/>
    </source>
</evidence>
<accession>A0A0J9E7E0</accession>
<dbReference type="InterPro" id="IPR006094">
    <property type="entry name" value="Oxid_FAD_bind_N"/>
</dbReference>
<evidence type="ECO:0000256" key="4">
    <source>
        <dbReference type="ARBA" id="ARBA00023002"/>
    </source>
</evidence>
<proteinExistence type="inferred from homology"/>
<dbReference type="EMBL" id="LFTY01000002">
    <property type="protein sequence ID" value="KMW58612.1"/>
    <property type="molecule type" value="Genomic_DNA"/>
</dbReference>
<dbReference type="Pfam" id="PF01565">
    <property type="entry name" value="FAD_binding_4"/>
    <property type="match status" value="1"/>
</dbReference>
<evidence type="ECO:0000256" key="3">
    <source>
        <dbReference type="ARBA" id="ARBA00022827"/>
    </source>
</evidence>
<keyword evidence="7" id="KW-1185">Reference proteome</keyword>
<dbReference type="PROSITE" id="PS51387">
    <property type="entry name" value="FAD_PCMH"/>
    <property type="match status" value="1"/>
</dbReference>
<dbReference type="RefSeq" id="WP_049644202.1">
    <property type="nucleotide sequence ID" value="NZ_LFTY01000002.1"/>
</dbReference>
<comment type="similarity">
    <text evidence="1">Belongs to the oxygen-dependent FAD-linked oxidoreductase family.</text>
</comment>
<dbReference type="SUPFAM" id="SSF55103">
    <property type="entry name" value="FAD-linked oxidases, C-terminal domain"/>
    <property type="match status" value="1"/>
</dbReference>
<evidence type="ECO:0000259" key="5">
    <source>
        <dbReference type="PROSITE" id="PS51387"/>
    </source>
</evidence>
<sequence length="495" mass="53163">MAGLMRRGLLLGAGAALGWAGARALGPNLPVLDGTAAVGPSDAQGVLNDASLLSETPVHSHITLGQDPGEALVAALRGELKAAASESRAVNIGAARHSMGGQAIPRNGHAVSFDNGLIEPDTAAGTYRCHAGARWSQVIAALDPIGFGPKVMQSNHDFGVAATYCVNAHGWPVPFGPMGHTVRAVEMVLPSGDLVRASREENAELFTHAMGGYGLTGLIIAMEVEMVENQLVEPSFAEMPAEAFAPAFQAALDDPGVTMAYGRLNVARAAFFDEALLITYRPAADQSEIPPATGSGWMSHIARHVYRAQLGNERLKGVRWWTETDVGPALGGGAANRNSLMNEPVATLDDRDPTRTDILHEYFVGFDRFPDFLEVCRRVIPASYQEFLNVTLRYVAQDDEAWLSYAPVPRIAAVMSFSQEMTARGEADMARMTEALIEGIIGIGGSYYLPYRPHATQAQFTRCYKRAGEFVAQKREIDPGLLLRNGLWDGYMAAL</sequence>
<gene>
    <name evidence="6" type="ORF">AIOL_003590</name>
</gene>
<dbReference type="AlphaFoldDB" id="A0A0J9E7E0"/>
<dbReference type="GO" id="GO:0016491">
    <property type="term" value="F:oxidoreductase activity"/>
    <property type="evidence" value="ECO:0007669"/>
    <property type="project" value="UniProtKB-KW"/>
</dbReference>
<dbReference type="PATRIC" id="fig|1675527.3.peg.3759"/>
<name>A0A0J9E7E0_9RHOB</name>
<dbReference type="InterPro" id="IPR016169">
    <property type="entry name" value="FAD-bd_PCMH_sub2"/>
</dbReference>
<dbReference type="InterPro" id="IPR016164">
    <property type="entry name" value="FAD-linked_Oxase-like_C"/>
</dbReference>
<dbReference type="Proteomes" id="UP000037178">
    <property type="component" value="Unassembled WGS sequence"/>
</dbReference>
<organism evidence="6 7">
    <name type="scientific">Candidatus Rhodobacter oscarellae</name>
    <dbReference type="NCBI Taxonomy" id="1675527"/>
    <lineage>
        <taxon>Bacteria</taxon>
        <taxon>Pseudomonadati</taxon>
        <taxon>Pseudomonadota</taxon>
        <taxon>Alphaproteobacteria</taxon>
        <taxon>Rhodobacterales</taxon>
        <taxon>Rhodobacter group</taxon>
        <taxon>Rhodobacter</taxon>
    </lineage>
</organism>